<evidence type="ECO:0000313" key="3">
    <source>
        <dbReference type="EMBL" id="SES48554.1"/>
    </source>
</evidence>
<dbReference type="AlphaFoldDB" id="A0A1H9XQX4"/>
<dbReference type="SUPFAM" id="SSF46785">
    <property type="entry name" value="Winged helix' DNA-binding domain"/>
    <property type="match status" value="1"/>
</dbReference>
<dbReference type="PANTHER" id="PTHR33164:SF57">
    <property type="entry name" value="MARR-FAMILY TRANSCRIPTIONAL REGULATOR"/>
    <property type="match status" value="1"/>
</dbReference>
<organism evidence="3 4">
    <name type="scientific">Pedococcus cremeus</name>
    <dbReference type="NCBI Taxonomy" id="587636"/>
    <lineage>
        <taxon>Bacteria</taxon>
        <taxon>Bacillati</taxon>
        <taxon>Actinomycetota</taxon>
        <taxon>Actinomycetes</taxon>
        <taxon>Micrococcales</taxon>
        <taxon>Intrasporangiaceae</taxon>
        <taxon>Pedococcus</taxon>
    </lineage>
</organism>
<evidence type="ECO:0000256" key="1">
    <source>
        <dbReference type="SAM" id="MobiDB-lite"/>
    </source>
</evidence>
<dbReference type="GO" id="GO:0006950">
    <property type="term" value="P:response to stress"/>
    <property type="evidence" value="ECO:0007669"/>
    <property type="project" value="TreeGrafter"/>
</dbReference>
<sequence>MPITLEAASTLSTTLVRVIKLIKGMRHHAPTPHPEVDASAYPVLFTIASGPKRVSELADCTHSDVSTVSRQASNLVNQGVATKVTDPDDGRVQLITLTAEGQALLEAVKGQRSQWFQSLLADWTSEEAAEFTAYLDRFGDALEASRARALTRTPAPPGAPHTSTDPQEN</sequence>
<dbReference type="GO" id="GO:0003700">
    <property type="term" value="F:DNA-binding transcription factor activity"/>
    <property type="evidence" value="ECO:0007669"/>
    <property type="project" value="InterPro"/>
</dbReference>
<dbReference type="InterPro" id="IPR036388">
    <property type="entry name" value="WH-like_DNA-bd_sf"/>
</dbReference>
<gene>
    <name evidence="3" type="ORF">SAMN05216199_0156</name>
</gene>
<dbReference type="OrthoDB" id="5148120at2"/>
<dbReference type="InterPro" id="IPR039422">
    <property type="entry name" value="MarR/SlyA-like"/>
</dbReference>
<dbReference type="InterPro" id="IPR000835">
    <property type="entry name" value="HTH_MarR-typ"/>
</dbReference>
<evidence type="ECO:0000313" key="4">
    <source>
        <dbReference type="Proteomes" id="UP000199019"/>
    </source>
</evidence>
<proteinExistence type="predicted"/>
<keyword evidence="4" id="KW-1185">Reference proteome</keyword>
<dbReference type="Pfam" id="PF12802">
    <property type="entry name" value="MarR_2"/>
    <property type="match status" value="1"/>
</dbReference>
<dbReference type="EMBL" id="FOHB01000010">
    <property type="protein sequence ID" value="SES48554.1"/>
    <property type="molecule type" value="Genomic_DNA"/>
</dbReference>
<dbReference type="RefSeq" id="WP_091762564.1">
    <property type="nucleotide sequence ID" value="NZ_FOHB01000010.1"/>
</dbReference>
<protein>
    <submittedName>
        <fullName evidence="3">Transcriptional regulator, MarR family</fullName>
    </submittedName>
</protein>
<dbReference type="Gene3D" id="1.10.10.10">
    <property type="entry name" value="Winged helix-like DNA-binding domain superfamily/Winged helix DNA-binding domain"/>
    <property type="match status" value="1"/>
</dbReference>
<dbReference type="STRING" id="587636.SAMN05216199_0156"/>
<dbReference type="PANTHER" id="PTHR33164">
    <property type="entry name" value="TRANSCRIPTIONAL REGULATOR, MARR FAMILY"/>
    <property type="match status" value="1"/>
</dbReference>
<dbReference type="PROSITE" id="PS50995">
    <property type="entry name" value="HTH_MARR_2"/>
    <property type="match status" value="1"/>
</dbReference>
<accession>A0A1H9XQX4</accession>
<feature type="region of interest" description="Disordered" evidence="1">
    <location>
        <begin position="150"/>
        <end position="169"/>
    </location>
</feature>
<feature type="domain" description="HTH marR-type" evidence="2">
    <location>
        <begin position="8"/>
        <end position="140"/>
    </location>
</feature>
<reference evidence="4" key="1">
    <citation type="submission" date="2016-10" db="EMBL/GenBank/DDBJ databases">
        <authorList>
            <person name="Varghese N."/>
            <person name="Submissions S."/>
        </authorList>
    </citation>
    <scope>NUCLEOTIDE SEQUENCE [LARGE SCALE GENOMIC DNA]</scope>
    <source>
        <strain evidence="4">CGMCC 1.6963</strain>
    </source>
</reference>
<dbReference type="SMART" id="SM00347">
    <property type="entry name" value="HTH_MARR"/>
    <property type="match status" value="1"/>
</dbReference>
<dbReference type="InterPro" id="IPR036390">
    <property type="entry name" value="WH_DNA-bd_sf"/>
</dbReference>
<name>A0A1H9XQX4_9MICO</name>
<evidence type="ECO:0000259" key="2">
    <source>
        <dbReference type="PROSITE" id="PS50995"/>
    </source>
</evidence>
<dbReference type="Proteomes" id="UP000199019">
    <property type="component" value="Unassembled WGS sequence"/>
</dbReference>